<dbReference type="Pfam" id="PF02518">
    <property type="entry name" value="HATPase_c"/>
    <property type="match status" value="1"/>
</dbReference>
<dbReference type="PANTHER" id="PTHR43547:SF2">
    <property type="entry name" value="HYBRID SIGNAL TRANSDUCTION HISTIDINE KINASE C"/>
    <property type="match status" value="1"/>
</dbReference>
<dbReference type="SUPFAM" id="SSF47384">
    <property type="entry name" value="Homodimeric domain of signal transducing histidine kinase"/>
    <property type="match status" value="1"/>
</dbReference>
<dbReference type="OrthoDB" id="9797097at2"/>
<dbReference type="Gene3D" id="2.130.10.10">
    <property type="entry name" value="YVTN repeat-like/Quinoprotein amine dehydrogenase"/>
    <property type="match status" value="2"/>
</dbReference>
<dbReference type="InterPro" id="IPR003594">
    <property type="entry name" value="HATPase_dom"/>
</dbReference>
<comment type="catalytic activity">
    <reaction evidence="1">
        <text>ATP + protein L-histidine = ADP + protein N-phospho-L-histidine.</text>
        <dbReference type="EC" id="2.7.13.3"/>
    </reaction>
</comment>
<evidence type="ECO:0000256" key="2">
    <source>
        <dbReference type="ARBA" id="ARBA00012438"/>
    </source>
</evidence>
<keyword evidence="4" id="KW-0812">Transmembrane</keyword>
<dbReference type="SMART" id="SM00387">
    <property type="entry name" value="HATPase_c"/>
    <property type="match status" value="1"/>
</dbReference>
<dbReference type="InterPro" id="IPR015943">
    <property type="entry name" value="WD40/YVTN_repeat-like_dom_sf"/>
</dbReference>
<evidence type="ECO:0000259" key="5">
    <source>
        <dbReference type="PROSITE" id="PS50109"/>
    </source>
</evidence>
<organism evidence="6 7">
    <name type="scientific">Phaeodactylibacter xiamenensis</name>
    <dbReference type="NCBI Taxonomy" id="1524460"/>
    <lineage>
        <taxon>Bacteria</taxon>
        <taxon>Pseudomonadati</taxon>
        <taxon>Bacteroidota</taxon>
        <taxon>Saprospiria</taxon>
        <taxon>Saprospirales</taxon>
        <taxon>Haliscomenobacteraceae</taxon>
        <taxon>Phaeodactylibacter</taxon>
    </lineage>
</organism>
<dbReference type="Gene3D" id="3.30.565.10">
    <property type="entry name" value="Histidine kinase-like ATPase, C-terminal domain"/>
    <property type="match status" value="1"/>
</dbReference>
<feature type="transmembrane region" description="Helical" evidence="4">
    <location>
        <begin position="797"/>
        <end position="819"/>
    </location>
</feature>
<keyword evidence="7" id="KW-1185">Reference proteome</keyword>
<dbReference type="InterPro" id="IPR005467">
    <property type="entry name" value="His_kinase_dom"/>
</dbReference>
<protein>
    <recommendedName>
        <fullName evidence="2">histidine kinase</fullName>
        <ecNumber evidence="2">2.7.13.3</ecNumber>
    </recommendedName>
</protein>
<feature type="domain" description="Histidine kinase" evidence="5">
    <location>
        <begin position="867"/>
        <end position="1085"/>
    </location>
</feature>
<dbReference type="InterPro" id="IPR013783">
    <property type="entry name" value="Ig-like_fold"/>
</dbReference>
<dbReference type="SUPFAM" id="SSF63829">
    <property type="entry name" value="Calcium-dependent phosphotriesterase"/>
    <property type="match status" value="2"/>
</dbReference>
<dbReference type="Gene3D" id="2.60.40.10">
    <property type="entry name" value="Immunoglobulins"/>
    <property type="match status" value="1"/>
</dbReference>
<keyword evidence="3" id="KW-0597">Phosphoprotein</keyword>
<dbReference type="STRING" id="1524460.IX84_09440"/>
<dbReference type="PANTHER" id="PTHR43547">
    <property type="entry name" value="TWO-COMPONENT HISTIDINE KINASE"/>
    <property type="match status" value="1"/>
</dbReference>
<dbReference type="Gene3D" id="1.10.287.130">
    <property type="match status" value="1"/>
</dbReference>
<dbReference type="InterPro" id="IPR036097">
    <property type="entry name" value="HisK_dim/P_sf"/>
</dbReference>
<dbReference type="PROSITE" id="PS50109">
    <property type="entry name" value="HIS_KIN"/>
    <property type="match status" value="1"/>
</dbReference>
<dbReference type="InterPro" id="IPR004358">
    <property type="entry name" value="Sig_transdc_His_kin-like_C"/>
</dbReference>
<proteinExistence type="predicted"/>
<dbReference type="EMBL" id="JPOS01000019">
    <property type="protein sequence ID" value="KGE88405.1"/>
    <property type="molecule type" value="Genomic_DNA"/>
</dbReference>
<gene>
    <name evidence="6" type="ORF">IX84_09440</name>
</gene>
<comment type="caution">
    <text evidence="6">The sequence shown here is derived from an EMBL/GenBank/DDBJ whole genome shotgun (WGS) entry which is preliminary data.</text>
</comment>
<evidence type="ECO:0000256" key="3">
    <source>
        <dbReference type="ARBA" id="ARBA00022553"/>
    </source>
</evidence>
<evidence type="ECO:0000313" key="7">
    <source>
        <dbReference type="Proteomes" id="UP000029736"/>
    </source>
</evidence>
<dbReference type="GO" id="GO:0000155">
    <property type="term" value="F:phosphorelay sensor kinase activity"/>
    <property type="evidence" value="ECO:0007669"/>
    <property type="project" value="InterPro"/>
</dbReference>
<evidence type="ECO:0000313" key="6">
    <source>
        <dbReference type="EMBL" id="KGE88405.1"/>
    </source>
</evidence>
<keyword evidence="4" id="KW-1133">Transmembrane helix</keyword>
<sequence>MRELLPDTFSRQTAYRVKIYLAAILLLLVKTGPGQGFQSAMGSISYRDGIEGHNPHTSMISSDGRLWIYTEKQLNGYDGYRISAFLDEQPPVVSRFNNLLFEAPDGVIWAGSYKLARRAQVDFCGELALKVISQDGKQHDFQEYYRNSLPFSTSDIINICSDGRPGSPVYLCTLKGKVYRYDESGFHEIPMPPLSGQLINTVYPNTDGSYWIGSSGRLSQVSPDGKITATYSVPISPLRISKAGPQVYSLYFWPEIIYNGQAIRQLLLLPGQGIQPHLTVNKETKVDITNAICIKWQEEESIWHIVSTDDWRVFDKTASQPFSFKKAYPEEARGFLVNNLPQELYFDQAGVAYATMYSKILALKVFKLPFRQLLTEDDELNSMRAILSYRADTVLLSSYSGLAGYNPITEEIFWIRKAEDEVWLDAIKLSPDTLLTCSHLSVLKRCNSSGDVFQTIPKADPGRSFLTIYTLFENSSGQIWLGTSAGLAAYQKGEDHYRFYTEINTTGALGRSSVRHITEHDNRLWLATDKGLYSVDTATQAVVHHFEADTTISLNYLYWSSPDTCWMATNGSGLWRWTPSSQLVKKYNRNTMGLPNDVHHAVYPDRSGRLWVPSNDGLIWLMPSTGEFGTFTRQSGLPDNEFNYNSHLQLEDGRLILGGVAGAVVFHPDSILVDLDRNASLNVVYFGVPDKKTGLLVDRTATWSQSHRIELSPLTNMACHLKVHVASYLPLEDHQYDYRIDGQHDNWIPMSSNELVISGLPYGEYQLRIRGRTNTYAHNSEELRIPLLVRKPYYEKWYFWLLIALGTTGIGFLVFRFRLRQLRHSEKRLRQEVERRTQTINQDRQTILRQNTELEQLNKGKDKVMSIIGHEIKGNLFFIGSATRQILQTIRVEDYDSAEALSRNIHHAALRMEGAIENLTRWATLQSGKMVIQRDKVRLRPLLERLIREQQPVAERKGIELSLDISGDPTALADFNAMNICLQNLLRNALKFTDQSGSIRVSCFTRDQRACLEVKDSGIGMEQEIINRVFSSTLQESRVGTSGEVGTGLGLNITKELIGLQSGELAFESKTGQGTTVIVTLPLYEEEN</sequence>
<dbReference type="RefSeq" id="WP_044219070.1">
    <property type="nucleotide sequence ID" value="NZ_JBKAGJ010000017.1"/>
</dbReference>
<dbReference type="InterPro" id="IPR036890">
    <property type="entry name" value="HATPase_C_sf"/>
</dbReference>
<keyword evidence="4" id="KW-0472">Membrane</keyword>
<dbReference type="AlphaFoldDB" id="A0A098S8F8"/>
<reference evidence="6 7" key="1">
    <citation type="journal article" date="2014" name="Int. J. Syst. Evol. Microbiol.">
        <title>Phaeodactylibacter xiamenensis gen. nov., sp. nov., a member of the family Saprospiraceae isolated from the marine alga Phaeodactylum tricornutum.</title>
        <authorList>
            <person name="Chen Z.Jr."/>
            <person name="Lei X."/>
            <person name="Lai Q."/>
            <person name="Li Y."/>
            <person name="Zhang B."/>
            <person name="Zhang J."/>
            <person name="Zhang H."/>
            <person name="Yang L."/>
            <person name="Zheng W."/>
            <person name="Tian Y."/>
            <person name="Yu Z."/>
            <person name="Xu H.Jr."/>
            <person name="Zheng T."/>
        </authorList>
    </citation>
    <scope>NUCLEOTIDE SEQUENCE [LARGE SCALE GENOMIC DNA]</scope>
    <source>
        <strain evidence="6 7">KD52</strain>
    </source>
</reference>
<evidence type="ECO:0000256" key="4">
    <source>
        <dbReference type="SAM" id="Phobius"/>
    </source>
</evidence>
<name>A0A098S8F8_9BACT</name>
<dbReference type="SUPFAM" id="SSF55874">
    <property type="entry name" value="ATPase domain of HSP90 chaperone/DNA topoisomerase II/histidine kinase"/>
    <property type="match status" value="1"/>
</dbReference>
<evidence type="ECO:0000256" key="1">
    <source>
        <dbReference type="ARBA" id="ARBA00000085"/>
    </source>
</evidence>
<accession>A0A098S8F8</accession>
<dbReference type="Proteomes" id="UP000029736">
    <property type="component" value="Unassembled WGS sequence"/>
</dbReference>
<dbReference type="PRINTS" id="PR00344">
    <property type="entry name" value="BCTRLSENSOR"/>
</dbReference>
<dbReference type="EC" id="2.7.13.3" evidence="2"/>